<accession>A0ABY9WSQ3</accession>
<dbReference type="InterPro" id="IPR000182">
    <property type="entry name" value="GNAT_dom"/>
</dbReference>
<evidence type="ECO:0000313" key="2">
    <source>
        <dbReference type="EMBL" id="WNG45791.1"/>
    </source>
</evidence>
<proteinExistence type="predicted"/>
<sequence length="273" mass="30585">MSAPMFRARSLAYRTDFMIHAFHGTVTEREDCVRLETPSDPDFYSGNMLLFPSRPGPGDAVRWVRRFHEEFAHAPRVRHVMLGWDDPHGSKGGVEPFLAAGFTLGENDVLTANTVHPPPRPLAGLEVRPLESDAEWAAVVELHLTDDEPPAPLDVYVPFVHRHVGRYRELTRAGLGTWFGAFLEGRLVGDLGIFCREGVARFQEVETHPEFRNRGVCGTMVHEVSRHALANMGASVLVIVADEHGPAGRIYRSVGFRNTERQYMLNRRPVPAT</sequence>
<dbReference type="Proteomes" id="UP001611383">
    <property type="component" value="Chromosome"/>
</dbReference>
<organism evidence="2 3">
    <name type="scientific">Archangium minus</name>
    <dbReference type="NCBI Taxonomy" id="83450"/>
    <lineage>
        <taxon>Bacteria</taxon>
        <taxon>Pseudomonadati</taxon>
        <taxon>Myxococcota</taxon>
        <taxon>Myxococcia</taxon>
        <taxon>Myxococcales</taxon>
        <taxon>Cystobacterineae</taxon>
        <taxon>Archangiaceae</taxon>
        <taxon>Archangium</taxon>
    </lineage>
</organism>
<dbReference type="EMBL" id="CP043494">
    <property type="protein sequence ID" value="WNG45791.1"/>
    <property type="molecule type" value="Genomic_DNA"/>
</dbReference>
<dbReference type="PROSITE" id="PS51186">
    <property type="entry name" value="GNAT"/>
    <property type="match status" value="1"/>
</dbReference>
<name>A0ABY9WSQ3_9BACT</name>
<dbReference type="Gene3D" id="3.40.630.30">
    <property type="match status" value="1"/>
</dbReference>
<dbReference type="Pfam" id="PF08445">
    <property type="entry name" value="FR47"/>
    <property type="match status" value="1"/>
</dbReference>
<dbReference type="InterPro" id="IPR013653">
    <property type="entry name" value="GCN5-like_dom"/>
</dbReference>
<evidence type="ECO:0000313" key="3">
    <source>
        <dbReference type="Proteomes" id="UP001611383"/>
    </source>
</evidence>
<keyword evidence="3" id="KW-1185">Reference proteome</keyword>
<gene>
    <name evidence="2" type="ORF">F0U60_17995</name>
</gene>
<evidence type="ECO:0000259" key="1">
    <source>
        <dbReference type="PROSITE" id="PS51186"/>
    </source>
</evidence>
<reference evidence="2 3" key="1">
    <citation type="submission" date="2019-08" db="EMBL/GenBank/DDBJ databases">
        <title>Archangium and Cystobacter genomes.</title>
        <authorList>
            <person name="Chen I.-C.K."/>
            <person name="Wielgoss S."/>
        </authorList>
    </citation>
    <scope>NUCLEOTIDE SEQUENCE [LARGE SCALE GENOMIC DNA]</scope>
    <source>
        <strain evidence="2 3">Cbm 6</strain>
    </source>
</reference>
<dbReference type="SUPFAM" id="SSF55729">
    <property type="entry name" value="Acyl-CoA N-acyltransferases (Nat)"/>
    <property type="match status" value="1"/>
</dbReference>
<feature type="domain" description="N-acetyltransferase" evidence="1">
    <location>
        <begin position="125"/>
        <end position="273"/>
    </location>
</feature>
<dbReference type="InterPro" id="IPR016181">
    <property type="entry name" value="Acyl_CoA_acyltransferase"/>
</dbReference>
<protein>
    <submittedName>
        <fullName evidence="2">GNAT family N-acetyltransferase</fullName>
    </submittedName>
</protein>